<name>A0A232FNP0_9HYME</name>
<evidence type="ECO:0008006" key="5">
    <source>
        <dbReference type="Google" id="ProtNLM"/>
    </source>
</evidence>
<gene>
    <name evidence="3" type="ORF">TSAR_008076</name>
</gene>
<proteinExistence type="predicted"/>
<feature type="compositionally biased region" description="Low complexity" evidence="1">
    <location>
        <begin position="46"/>
        <end position="56"/>
    </location>
</feature>
<feature type="signal peptide" evidence="2">
    <location>
        <begin position="1"/>
        <end position="21"/>
    </location>
</feature>
<feature type="region of interest" description="Disordered" evidence="1">
    <location>
        <begin position="46"/>
        <end position="78"/>
    </location>
</feature>
<reference evidence="3 4" key="1">
    <citation type="journal article" date="2017" name="Curr. Biol.">
        <title>The Evolution of Venom by Co-option of Single-Copy Genes.</title>
        <authorList>
            <person name="Martinson E.O."/>
            <person name="Mrinalini"/>
            <person name="Kelkar Y.D."/>
            <person name="Chang C.H."/>
            <person name="Werren J.H."/>
        </authorList>
    </citation>
    <scope>NUCLEOTIDE SEQUENCE [LARGE SCALE GENOMIC DNA]</scope>
    <source>
        <strain evidence="3 4">Alberta</strain>
        <tissue evidence="3">Whole body</tissue>
    </source>
</reference>
<dbReference type="AlphaFoldDB" id="A0A232FNP0"/>
<organism evidence="3 4">
    <name type="scientific">Trichomalopsis sarcophagae</name>
    <dbReference type="NCBI Taxonomy" id="543379"/>
    <lineage>
        <taxon>Eukaryota</taxon>
        <taxon>Metazoa</taxon>
        <taxon>Ecdysozoa</taxon>
        <taxon>Arthropoda</taxon>
        <taxon>Hexapoda</taxon>
        <taxon>Insecta</taxon>
        <taxon>Pterygota</taxon>
        <taxon>Neoptera</taxon>
        <taxon>Endopterygota</taxon>
        <taxon>Hymenoptera</taxon>
        <taxon>Apocrita</taxon>
        <taxon>Proctotrupomorpha</taxon>
        <taxon>Chalcidoidea</taxon>
        <taxon>Pteromalidae</taxon>
        <taxon>Pteromalinae</taxon>
        <taxon>Trichomalopsis</taxon>
    </lineage>
</organism>
<keyword evidence="2" id="KW-0732">Signal</keyword>
<evidence type="ECO:0000313" key="3">
    <source>
        <dbReference type="EMBL" id="OXU32255.1"/>
    </source>
</evidence>
<accession>A0A232FNP0</accession>
<feature type="compositionally biased region" description="Basic and acidic residues" evidence="1">
    <location>
        <begin position="62"/>
        <end position="71"/>
    </location>
</feature>
<dbReference type="EMBL" id="NNAY01000003">
    <property type="protein sequence ID" value="OXU32255.1"/>
    <property type="molecule type" value="Genomic_DNA"/>
</dbReference>
<dbReference type="Proteomes" id="UP000215335">
    <property type="component" value="Unassembled WGS sequence"/>
</dbReference>
<sequence>MLGSLFSKLFLMILITKLTGASTLTASANFDESYINQYVDNIMYDQTSSDDTPSQDQDIELPTEKRPRSVEHTASAQHASRDIASLPIIDLSHVNILSKKEFGVAALFELIIIRKEVQGMRESQDQSSTYMLDKQLAFSEFDENLKTNKYLQNDITLSYLNMIKQFMTKGLVMDFSATRKLRNKENPKNQMKPLQFFKLMKINCDDISQGRKKITVHRQGLFIMLE</sequence>
<comment type="caution">
    <text evidence="3">The sequence shown here is derived from an EMBL/GenBank/DDBJ whole genome shotgun (WGS) entry which is preliminary data.</text>
</comment>
<evidence type="ECO:0000256" key="1">
    <source>
        <dbReference type="SAM" id="MobiDB-lite"/>
    </source>
</evidence>
<evidence type="ECO:0000313" key="4">
    <source>
        <dbReference type="Proteomes" id="UP000215335"/>
    </source>
</evidence>
<keyword evidence="4" id="KW-1185">Reference proteome</keyword>
<feature type="chain" id="PRO_5012330636" description="PiggyBac transposable element-derived protein domain-containing protein" evidence="2">
    <location>
        <begin position="22"/>
        <end position="226"/>
    </location>
</feature>
<protein>
    <recommendedName>
        <fullName evidence="5">PiggyBac transposable element-derived protein domain-containing protein</fullName>
    </recommendedName>
</protein>
<evidence type="ECO:0000256" key="2">
    <source>
        <dbReference type="SAM" id="SignalP"/>
    </source>
</evidence>